<feature type="non-terminal residue" evidence="2">
    <location>
        <position position="43"/>
    </location>
</feature>
<gene>
    <name evidence="2" type="ORF">Homavirus19_11</name>
</gene>
<dbReference type="EMBL" id="MK072350">
    <property type="protein sequence ID" value="AYV82242.1"/>
    <property type="molecule type" value="Genomic_DNA"/>
</dbReference>
<organism evidence="2">
    <name type="scientific">Homavirus sp</name>
    <dbReference type="NCBI Taxonomy" id="2487769"/>
    <lineage>
        <taxon>Viruses</taxon>
        <taxon>Varidnaviria</taxon>
        <taxon>Bamfordvirae</taxon>
        <taxon>Nucleocytoviricota</taxon>
        <taxon>Megaviricetes</taxon>
        <taxon>Imitervirales</taxon>
        <taxon>Mimiviridae</taxon>
        <taxon>Klosneuvirinae</taxon>
    </lineage>
</organism>
<keyword evidence="1" id="KW-1133">Transmembrane helix</keyword>
<evidence type="ECO:0000256" key="1">
    <source>
        <dbReference type="SAM" id="Phobius"/>
    </source>
</evidence>
<protein>
    <submittedName>
        <fullName evidence="2">Uncharacterized protein</fullName>
    </submittedName>
</protein>
<keyword evidence="1" id="KW-0472">Membrane</keyword>
<sequence>MKTSIILPLSQLLATLIVSCGFIFTFIGSSIKWFSTYKNVIIR</sequence>
<dbReference type="PROSITE" id="PS51257">
    <property type="entry name" value="PROKAR_LIPOPROTEIN"/>
    <property type="match status" value="1"/>
</dbReference>
<feature type="transmembrane region" description="Helical" evidence="1">
    <location>
        <begin position="12"/>
        <end position="34"/>
    </location>
</feature>
<reference evidence="2" key="1">
    <citation type="submission" date="2018-10" db="EMBL/GenBank/DDBJ databases">
        <title>Hidden diversity of soil giant viruses.</title>
        <authorList>
            <person name="Schulz F."/>
            <person name="Alteio L."/>
            <person name="Goudeau D."/>
            <person name="Ryan E.M."/>
            <person name="Malmstrom R.R."/>
            <person name="Blanchard J."/>
            <person name="Woyke T."/>
        </authorList>
    </citation>
    <scope>NUCLEOTIDE SEQUENCE</scope>
    <source>
        <strain evidence="2">HOV1</strain>
    </source>
</reference>
<accession>A0A3G5A5D8</accession>
<proteinExistence type="predicted"/>
<keyword evidence="1" id="KW-0812">Transmembrane</keyword>
<evidence type="ECO:0000313" key="2">
    <source>
        <dbReference type="EMBL" id="AYV82242.1"/>
    </source>
</evidence>
<name>A0A3G5A5D8_9VIRU</name>